<dbReference type="Proteomes" id="UP001291623">
    <property type="component" value="Unassembled WGS sequence"/>
</dbReference>
<protein>
    <recommendedName>
        <fullName evidence="2">Neprosin activation peptide domain-containing protein</fullName>
    </recommendedName>
</protein>
<evidence type="ECO:0000256" key="1">
    <source>
        <dbReference type="SAM" id="SignalP"/>
    </source>
</evidence>
<gene>
    <name evidence="3" type="ORF">RND71_040229</name>
</gene>
<evidence type="ECO:0000313" key="4">
    <source>
        <dbReference type="Proteomes" id="UP001291623"/>
    </source>
</evidence>
<accession>A0AAE1QY95</accession>
<keyword evidence="1" id="KW-0732">Signal</keyword>
<sequence length="92" mass="11014">MIMNRRIREHFLLIVFVCLSYDGVRGTKLSKQEDLELEKQLKLLNKPGIKTIKTKYGDIYDCVDFYKQRAFDHPLLKNHNYHPQVCLQYNII</sequence>
<dbReference type="Pfam" id="PF14365">
    <property type="entry name" value="Neprosin_AP"/>
    <property type="match status" value="1"/>
</dbReference>
<dbReference type="EMBL" id="JAVYJV010000022">
    <property type="protein sequence ID" value="KAK4341728.1"/>
    <property type="molecule type" value="Genomic_DNA"/>
</dbReference>
<feature type="signal peptide" evidence="1">
    <location>
        <begin position="1"/>
        <end position="26"/>
    </location>
</feature>
<feature type="chain" id="PRO_5042217634" description="Neprosin activation peptide domain-containing protein" evidence="1">
    <location>
        <begin position="27"/>
        <end position="92"/>
    </location>
</feature>
<keyword evidence="4" id="KW-1185">Reference proteome</keyword>
<evidence type="ECO:0000313" key="3">
    <source>
        <dbReference type="EMBL" id="KAK4341728.1"/>
    </source>
</evidence>
<dbReference type="AlphaFoldDB" id="A0AAE1QY95"/>
<proteinExistence type="predicted"/>
<dbReference type="InterPro" id="IPR025521">
    <property type="entry name" value="Neprosin_propep"/>
</dbReference>
<comment type="caution">
    <text evidence="3">The sequence shown here is derived from an EMBL/GenBank/DDBJ whole genome shotgun (WGS) entry which is preliminary data.</text>
</comment>
<feature type="domain" description="Neprosin activation peptide" evidence="2">
    <location>
        <begin position="51"/>
        <end position="83"/>
    </location>
</feature>
<name>A0AAE1QY95_9SOLA</name>
<organism evidence="3 4">
    <name type="scientific">Anisodus tanguticus</name>
    <dbReference type="NCBI Taxonomy" id="243964"/>
    <lineage>
        <taxon>Eukaryota</taxon>
        <taxon>Viridiplantae</taxon>
        <taxon>Streptophyta</taxon>
        <taxon>Embryophyta</taxon>
        <taxon>Tracheophyta</taxon>
        <taxon>Spermatophyta</taxon>
        <taxon>Magnoliopsida</taxon>
        <taxon>eudicotyledons</taxon>
        <taxon>Gunneridae</taxon>
        <taxon>Pentapetalae</taxon>
        <taxon>asterids</taxon>
        <taxon>lamiids</taxon>
        <taxon>Solanales</taxon>
        <taxon>Solanaceae</taxon>
        <taxon>Solanoideae</taxon>
        <taxon>Hyoscyameae</taxon>
        <taxon>Anisodus</taxon>
    </lineage>
</organism>
<evidence type="ECO:0000259" key="2">
    <source>
        <dbReference type="Pfam" id="PF14365"/>
    </source>
</evidence>
<reference evidence="3" key="1">
    <citation type="submission" date="2023-12" db="EMBL/GenBank/DDBJ databases">
        <title>Genome assembly of Anisodus tanguticus.</title>
        <authorList>
            <person name="Wang Y.-J."/>
        </authorList>
    </citation>
    <scope>NUCLEOTIDE SEQUENCE</scope>
    <source>
        <strain evidence="3">KB-2021</strain>
        <tissue evidence="3">Leaf</tissue>
    </source>
</reference>